<dbReference type="KEGG" id="vg:19487198"/>
<evidence type="ECO:0000313" key="2">
    <source>
        <dbReference type="Proteomes" id="UP000019788"/>
    </source>
</evidence>
<proteinExistence type="predicted"/>
<dbReference type="GeneID" id="19487198"/>
<sequence length="130" mass="15097">MVHLYGEPTPLYLTGFAKMNEEHAIQITRKNAEKFVRLRDAMLRLHKNRDFQALILNDFLKDNAARLVLLKADKNMESPEMQARIIREIDAVGALHTYFQLIGVRGDEAEQAIKDCDAELERVREEEDEE</sequence>
<keyword evidence="2" id="KW-1185">Reference proteome</keyword>
<dbReference type="EMBL" id="HG962375">
    <property type="protein sequence ID" value="CDN96887.1"/>
    <property type="molecule type" value="Genomic_DNA"/>
</dbReference>
<evidence type="ECO:0000313" key="1">
    <source>
        <dbReference type="EMBL" id="CDN96887.1"/>
    </source>
</evidence>
<dbReference type="Proteomes" id="UP000019788">
    <property type="component" value="Segment"/>
</dbReference>
<dbReference type="RefSeq" id="YP_009031851.1">
    <property type="nucleotide sequence ID" value="NC_024140.1"/>
</dbReference>
<name>X5KIP9_9CAUD</name>
<organism evidence="1 2">
    <name type="scientific">Pseudomonas phage vB_PaeP_C2-10_Ab09</name>
    <dbReference type="NCBI Taxonomy" id="1476391"/>
    <lineage>
        <taxon>Viruses</taxon>
        <taxon>Duplodnaviria</taxon>
        <taxon>Heunggongvirae</taxon>
        <taxon>Uroviricota</taxon>
        <taxon>Caudoviricetes</taxon>
        <taxon>Schitoviridae</taxon>
        <taxon>Migulavirinae</taxon>
        <taxon>Litunavirus</taxon>
        <taxon>Litunavirus Ab09</taxon>
    </lineage>
</organism>
<gene>
    <name evidence="1" type="primary">ORF74</name>
</gene>
<protein>
    <submittedName>
        <fullName evidence="1">Uncharacterized protein</fullName>
    </submittedName>
</protein>
<reference evidence="2" key="1">
    <citation type="journal article" date="2015" name="PLoS ONE">
        <title>Investigation of a Large Collection of Pseudomonas aeruginosa Bacteriophages Collected from a Single Environmental Source in Abidjan, Cote d'Ivoire.</title>
        <authorList>
            <person name="Essoh C."/>
            <person name="Latino L."/>
            <person name="Midoux C."/>
            <person name="Blouin Y."/>
            <person name="Loukou G."/>
            <person name="Nguetta S.P."/>
            <person name="Lathro S."/>
            <person name="Cablanmian A."/>
            <person name="Kouassi A.K."/>
            <person name="Vergnaud G."/>
            <person name="Pourcel C."/>
        </authorList>
    </citation>
    <scope>NUCLEOTIDE SEQUENCE [LARGE SCALE GENOMIC DNA]</scope>
</reference>
<accession>X5KIP9</accession>